<comment type="similarity">
    <text evidence="1">Belongs to the diacylglycerol acyltransferase family.</text>
</comment>
<dbReference type="OMA" id="SMPSEFH"/>
<organism evidence="6 7">
    <name type="scientific">Vitrella brassicaformis (strain CCMP3155)</name>
    <dbReference type="NCBI Taxonomy" id="1169540"/>
    <lineage>
        <taxon>Eukaryota</taxon>
        <taxon>Sar</taxon>
        <taxon>Alveolata</taxon>
        <taxon>Colpodellida</taxon>
        <taxon>Vitrellaceae</taxon>
        <taxon>Vitrella</taxon>
    </lineage>
</organism>
<dbReference type="VEuPathDB" id="CryptoDB:Vbra_7703"/>
<dbReference type="InParanoid" id="A0A0G4ELF3"/>
<dbReference type="InterPro" id="IPR007130">
    <property type="entry name" value="DAGAT"/>
</dbReference>
<keyword evidence="5" id="KW-0732">Signal</keyword>
<evidence type="ECO:0000256" key="1">
    <source>
        <dbReference type="ARBA" id="ARBA00005420"/>
    </source>
</evidence>
<evidence type="ECO:0000313" key="6">
    <source>
        <dbReference type="EMBL" id="CEL97782.1"/>
    </source>
</evidence>
<gene>
    <name evidence="6" type="ORF">Vbra_7703</name>
</gene>
<evidence type="ECO:0000256" key="3">
    <source>
        <dbReference type="ARBA" id="ARBA00023315"/>
    </source>
</evidence>
<evidence type="ECO:0000313" key="7">
    <source>
        <dbReference type="Proteomes" id="UP000041254"/>
    </source>
</evidence>
<proteinExistence type="inferred from homology"/>
<dbReference type="Pfam" id="PF03982">
    <property type="entry name" value="DAGAT"/>
    <property type="match status" value="1"/>
</dbReference>
<sequence>MVVRRWRCSGVFLAIAAPLCLSTASADHHLQPAFVRPAVRKPLSSVGRLSKHKHRLSTVHSVQPSTAEDIDVESPPVTANGYVAPGTQRPSPSPLQPLGGPPVTPVEGSWPAFAIDGVQFRPHKDPASLSLRQEGRPRRVLVYLPGLDGTGDYSFRQLDDPGLSVHYDVWRVQIPWDNQLTYRQILYLTERGLREIQRIYCGDSVPERPFITLMGESFGGLLSIGLSLRPDAADIYETVVPVNPATSFRKTFWPTIGPIIAATRGRLYGVAALASLVPTVPDWPQMLYFGGRVVSADRPMELLGQWWTKLNRFATNLSADRLSFRLTRWLDEGSRAVERQLEALTMTTGGEGVASPTLPSYLFMGGTADRMLPSGEEAQRLYDIFADIKGPQAAQDQLNLVLLQGAGHWAFDSRSNMTDIILSSLPPAVRVTPGKQRPVGEFDDFRTPDVEAEMQRAPLIPWIAAETERLLSPVFFSTNAHNGRRERGLHALMRSMPGDFSAPDEQADRQFEDNNAEQAPAQAGMTVEEEEELVGTGLSSLFPRMEEWDNQSLRKIPLDRPVLLVGNHNLFGFEAPLIISRFLREVGICPRALAHPFFFQPLHYLFGDHRNNKNGYNGYSDNDDALSSSTRQPQTIDLFRPLPEDNYTLISKLWRSFDVGDFHKRFGAVEVSKRAYYRLLQQKECILLYPGGLKEAFHERSQKYQLLWDDQEDFLRMAARFNATIIPFSAVGCSDVFTIVLDKREVLNLPFVGERLKRRAQAFPRASDFPPFVPPIPLPSLRTGGGERPYLLFGRPMDLTGVDAADKESCQALYEQLRGEVESGVQTLLEAREKDPFRRGPRRWAYELRHRRKAPSVSSINLPQANEWEMPMPTEGGR</sequence>
<reference evidence="6 7" key="1">
    <citation type="submission" date="2014-11" db="EMBL/GenBank/DDBJ databases">
        <authorList>
            <person name="Zhu J."/>
            <person name="Qi W."/>
            <person name="Song R."/>
        </authorList>
    </citation>
    <scope>NUCLEOTIDE SEQUENCE [LARGE SCALE GENOMIC DNA]</scope>
</reference>
<dbReference type="PhylomeDB" id="A0A0G4ELF3"/>
<dbReference type="GO" id="GO:0008374">
    <property type="term" value="F:O-acyltransferase activity"/>
    <property type="evidence" value="ECO:0007669"/>
    <property type="project" value="InterPro"/>
</dbReference>
<evidence type="ECO:0000256" key="5">
    <source>
        <dbReference type="SAM" id="SignalP"/>
    </source>
</evidence>
<evidence type="ECO:0000256" key="2">
    <source>
        <dbReference type="ARBA" id="ARBA00022679"/>
    </source>
</evidence>
<protein>
    <recommendedName>
        <fullName evidence="8">Phospholipid/glycerol acyltransferase domain-containing protein</fullName>
    </recommendedName>
</protein>
<dbReference type="PANTHER" id="PTHR22753:SF14">
    <property type="entry name" value="MONOACYLGLYCEROL_DIACYLGLYCEROL O-ACYLTRANSFERASE"/>
    <property type="match status" value="1"/>
</dbReference>
<feature type="region of interest" description="Disordered" evidence="4">
    <location>
        <begin position="855"/>
        <end position="878"/>
    </location>
</feature>
<dbReference type="Proteomes" id="UP000041254">
    <property type="component" value="Unassembled WGS sequence"/>
</dbReference>
<dbReference type="AlphaFoldDB" id="A0A0G4ELF3"/>
<evidence type="ECO:0008006" key="8">
    <source>
        <dbReference type="Google" id="ProtNLM"/>
    </source>
</evidence>
<dbReference type="PANTHER" id="PTHR22753">
    <property type="entry name" value="TRANSMEMBRANE PROTEIN 68"/>
    <property type="match status" value="1"/>
</dbReference>
<accession>A0A0G4ELF3</accession>
<evidence type="ECO:0000256" key="4">
    <source>
        <dbReference type="SAM" id="MobiDB-lite"/>
    </source>
</evidence>
<feature type="signal peptide" evidence="5">
    <location>
        <begin position="1"/>
        <end position="26"/>
    </location>
</feature>
<dbReference type="EMBL" id="CDMY01000256">
    <property type="protein sequence ID" value="CEL97782.1"/>
    <property type="molecule type" value="Genomic_DNA"/>
</dbReference>
<keyword evidence="3" id="KW-0012">Acyltransferase</keyword>
<dbReference type="OrthoDB" id="44277at2759"/>
<dbReference type="STRING" id="1169540.A0A0G4ELF3"/>
<feature type="chain" id="PRO_5005187938" description="Phospholipid/glycerol acyltransferase domain-containing protein" evidence="5">
    <location>
        <begin position="27"/>
        <end position="878"/>
    </location>
</feature>
<dbReference type="SUPFAM" id="SSF53474">
    <property type="entry name" value="alpha/beta-Hydrolases"/>
    <property type="match status" value="1"/>
</dbReference>
<name>A0A0G4ELF3_VITBC</name>
<keyword evidence="2" id="KW-0808">Transferase</keyword>
<dbReference type="GO" id="GO:0016020">
    <property type="term" value="C:membrane"/>
    <property type="evidence" value="ECO:0007669"/>
    <property type="project" value="TreeGrafter"/>
</dbReference>
<feature type="region of interest" description="Disordered" evidence="4">
    <location>
        <begin position="54"/>
        <end position="76"/>
    </location>
</feature>
<feature type="compositionally biased region" description="Pro residues" evidence="4">
    <location>
        <begin position="91"/>
        <end position="102"/>
    </location>
</feature>
<dbReference type="InterPro" id="IPR029058">
    <property type="entry name" value="AB_hydrolase_fold"/>
</dbReference>
<feature type="region of interest" description="Disordered" evidence="4">
    <location>
        <begin position="83"/>
        <end position="102"/>
    </location>
</feature>
<keyword evidence="7" id="KW-1185">Reference proteome</keyword>
<dbReference type="Gene3D" id="3.40.50.1820">
    <property type="entry name" value="alpha/beta hydrolase"/>
    <property type="match status" value="1"/>
</dbReference>